<evidence type="ECO:0000313" key="2">
    <source>
        <dbReference type="EMBL" id="KAA8497252.1"/>
    </source>
</evidence>
<sequence>MPQRIGFHIWVVHAVIPACVESIQTSPGWISVADVLVLVQSEWRTASRSCFEEQNQTAWDRFYQYFKEYAPHIYEMTGLTSRQCCLTIGAYAGFRTHAKHAFLVHAFATSMA</sequence>
<accession>A0A5J4Z280</accession>
<comment type="caution">
    <text evidence="2">The sequence shown here is derived from an EMBL/GenBank/DDBJ whole genome shotgun (WGS) entry which is preliminary data.</text>
</comment>
<dbReference type="AlphaFoldDB" id="A0A5J4Z280"/>
<dbReference type="EMBL" id="VRMN01000002">
    <property type="protein sequence ID" value="KAA8497252.1"/>
    <property type="molecule type" value="Genomic_DNA"/>
</dbReference>
<keyword evidence="3" id="KW-1185">Reference proteome</keyword>
<dbReference type="Proteomes" id="UP000324585">
    <property type="component" value="Unassembled WGS sequence"/>
</dbReference>
<organism evidence="2 3">
    <name type="scientific">Porphyridium purpureum</name>
    <name type="common">Red alga</name>
    <name type="synonym">Porphyridium cruentum</name>
    <dbReference type="NCBI Taxonomy" id="35688"/>
    <lineage>
        <taxon>Eukaryota</taxon>
        <taxon>Rhodophyta</taxon>
        <taxon>Bangiophyceae</taxon>
        <taxon>Porphyridiales</taxon>
        <taxon>Porphyridiaceae</taxon>
        <taxon>Porphyridium</taxon>
    </lineage>
</organism>
<keyword evidence="1" id="KW-0732">Signal</keyword>
<proteinExistence type="predicted"/>
<evidence type="ECO:0000313" key="3">
    <source>
        <dbReference type="Proteomes" id="UP000324585"/>
    </source>
</evidence>
<reference evidence="3" key="1">
    <citation type="journal article" date="2019" name="Nat. Commun.">
        <title>Expansion of phycobilisome linker gene families in mesophilic red algae.</title>
        <authorList>
            <person name="Lee J."/>
            <person name="Kim D."/>
            <person name="Bhattacharya D."/>
            <person name="Yoon H.S."/>
        </authorList>
    </citation>
    <scope>NUCLEOTIDE SEQUENCE [LARGE SCALE GENOMIC DNA]</scope>
    <source>
        <strain evidence="3">CCMP 1328</strain>
    </source>
</reference>
<feature type="signal peptide" evidence="1">
    <location>
        <begin position="1"/>
        <end position="22"/>
    </location>
</feature>
<gene>
    <name evidence="2" type="ORF">FVE85_0981</name>
</gene>
<protein>
    <submittedName>
        <fullName evidence="2">Uncharacterized protein</fullName>
    </submittedName>
</protein>
<name>A0A5J4Z280_PORPP</name>
<feature type="chain" id="PRO_5023845970" evidence="1">
    <location>
        <begin position="23"/>
        <end position="112"/>
    </location>
</feature>
<evidence type="ECO:0000256" key="1">
    <source>
        <dbReference type="SAM" id="SignalP"/>
    </source>
</evidence>